<evidence type="ECO:0000256" key="12">
    <source>
        <dbReference type="PROSITE-ProRule" id="PRU10141"/>
    </source>
</evidence>
<keyword evidence="8 12" id="KW-0067">ATP-binding</keyword>
<dbReference type="GO" id="GO:0005886">
    <property type="term" value="C:plasma membrane"/>
    <property type="evidence" value="ECO:0007669"/>
    <property type="project" value="TreeGrafter"/>
</dbReference>
<evidence type="ECO:0000256" key="14">
    <source>
        <dbReference type="SAM" id="Phobius"/>
    </source>
</evidence>
<feature type="transmembrane region" description="Helical" evidence="14">
    <location>
        <begin position="14"/>
        <end position="34"/>
    </location>
</feature>
<keyword evidence="5" id="KW-0732">Signal</keyword>
<dbReference type="GO" id="GO:0009506">
    <property type="term" value="C:plasmodesma"/>
    <property type="evidence" value="ECO:0007669"/>
    <property type="project" value="TreeGrafter"/>
</dbReference>
<dbReference type="PANTHER" id="PTHR27003">
    <property type="entry name" value="OS07G0166700 PROTEIN"/>
    <property type="match status" value="1"/>
</dbReference>
<comment type="caution">
    <text evidence="16">The sequence shown here is derived from an EMBL/GenBank/DDBJ whole genome shotgun (WGS) entry which is preliminary data.</text>
</comment>
<dbReference type="OrthoDB" id="1720310at2759"/>
<evidence type="ECO:0000313" key="17">
    <source>
        <dbReference type="Proteomes" id="UP000231279"/>
    </source>
</evidence>
<dbReference type="InterPro" id="IPR001245">
    <property type="entry name" value="Ser-Thr/Tyr_kinase_cat_dom"/>
</dbReference>
<dbReference type="InterPro" id="IPR000719">
    <property type="entry name" value="Prot_kinase_dom"/>
</dbReference>
<keyword evidence="7 16" id="KW-0418">Kinase</keyword>
<evidence type="ECO:0000256" key="3">
    <source>
        <dbReference type="ARBA" id="ARBA00022679"/>
    </source>
</evidence>
<dbReference type="Pfam" id="PF12819">
    <property type="entry name" value="Malectin_like"/>
    <property type="match status" value="1"/>
</dbReference>
<gene>
    <name evidence="16" type="ORF">CDL12_16323</name>
</gene>
<dbReference type="EC" id="2.7.11.1" evidence="16"/>
<protein>
    <submittedName>
        <fullName evidence="16">Serine/threonine protein kinase</fullName>
        <ecNumber evidence="16">2.7.11.1</ecNumber>
    </submittedName>
</protein>
<dbReference type="InterPro" id="IPR011009">
    <property type="entry name" value="Kinase-like_dom_sf"/>
</dbReference>
<organism evidence="16 17">
    <name type="scientific">Handroanthus impetiginosus</name>
    <dbReference type="NCBI Taxonomy" id="429701"/>
    <lineage>
        <taxon>Eukaryota</taxon>
        <taxon>Viridiplantae</taxon>
        <taxon>Streptophyta</taxon>
        <taxon>Embryophyta</taxon>
        <taxon>Tracheophyta</taxon>
        <taxon>Spermatophyta</taxon>
        <taxon>Magnoliopsida</taxon>
        <taxon>eudicotyledons</taxon>
        <taxon>Gunneridae</taxon>
        <taxon>Pentapetalae</taxon>
        <taxon>asterids</taxon>
        <taxon>lamiids</taxon>
        <taxon>Lamiales</taxon>
        <taxon>Bignoniaceae</taxon>
        <taxon>Crescentiina</taxon>
        <taxon>Tabebuia alliance</taxon>
        <taxon>Handroanthus</taxon>
    </lineage>
</organism>
<keyword evidence="9 14" id="KW-1133">Transmembrane helix</keyword>
<dbReference type="PROSITE" id="PS00108">
    <property type="entry name" value="PROTEIN_KINASE_ST"/>
    <property type="match status" value="1"/>
</dbReference>
<dbReference type="GO" id="GO:0004674">
    <property type="term" value="F:protein serine/threonine kinase activity"/>
    <property type="evidence" value="ECO:0007669"/>
    <property type="project" value="UniProtKB-KW"/>
</dbReference>
<dbReference type="Gene3D" id="2.60.120.430">
    <property type="entry name" value="Galactose-binding lectin"/>
    <property type="match status" value="2"/>
</dbReference>
<evidence type="ECO:0000256" key="8">
    <source>
        <dbReference type="ARBA" id="ARBA00022840"/>
    </source>
</evidence>
<feature type="compositionally biased region" description="Basic and acidic residues" evidence="13">
    <location>
        <begin position="813"/>
        <end position="824"/>
    </location>
</feature>
<dbReference type="Proteomes" id="UP000231279">
    <property type="component" value="Unassembled WGS sequence"/>
</dbReference>
<dbReference type="InterPro" id="IPR008271">
    <property type="entry name" value="Ser/Thr_kinase_AS"/>
</dbReference>
<dbReference type="AlphaFoldDB" id="A0A2G9H0M5"/>
<dbReference type="FunFam" id="1.10.510.10:FF:000095">
    <property type="entry name" value="protein STRUBBELIG-RECEPTOR FAMILY 8"/>
    <property type="match status" value="1"/>
</dbReference>
<dbReference type="InterPro" id="IPR024788">
    <property type="entry name" value="Malectin-like_Carb-bd_dom"/>
</dbReference>
<evidence type="ECO:0000256" key="7">
    <source>
        <dbReference type="ARBA" id="ARBA00022777"/>
    </source>
</evidence>
<dbReference type="SMART" id="SM00220">
    <property type="entry name" value="S_TKc"/>
    <property type="match status" value="1"/>
</dbReference>
<feature type="domain" description="Protein kinase" evidence="15">
    <location>
        <begin position="492"/>
        <end position="771"/>
    </location>
</feature>
<name>A0A2G9H0M5_9LAMI</name>
<evidence type="ECO:0000256" key="11">
    <source>
        <dbReference type="ARBA" id="ARBA00023180"/>
    </source>
</evidence>
<feature type="binding site" evidence="12">
    <location>
        <position position="521"/>
    </location>
    <ligand>
        <name>ATP</name>
        <dbReference type="ChEBI" id="CHEBI:30616"/>
    </ligand>
</feature>
<dbReference type="InterPro" id="IPR017441">
    <property type="entry name" value="Protein_kinase_ATP_BS"/>
</dbReference>
<feature type="region of interest" description="Disordered" evidence="13">
    <location>
        <begin position="801"/>
        <end position="848"/>
    </location>
</feature>
<keyword evidence="11" id="KW-0325">Glycoprotein</keyword>
<feature type="domain" description="Protein kinase" evidence="15">
    <location>
        <begin position="896"/>
        <end position="1171"/>
    </location>
</feature>
<keyword evidence="4 14" id="KW-0812">Transmembrane</keyword>
<evidence type="ECO:0000256" key="6">
    <source>
        <dbReference type="ARBA" id="ARBA00022741"/>
    </source>
</evidence>
<keyword evidence="10 14" id="KW-0472">Membrane</keyword>
<keyword evidence="3 16" id="KW-0808">Transferase</keyword>
<feature type="region of interest" description="Disordered" evidence="13">
    <location>
        <begin position="409"/>
        <end position="428"/>
    </location>
</feature>
<dbReference type="EMBL" id="NKXS01003038">
    <property type="protein sequence ID" value="PIN11079.1"/>
    <property type="molecule type" value="Genomic_DNA"/>
</dbReference>
<accession>A0A2G9H0M5</accession>
<dbReference type="SUPFAM" id="SSF56112">
    <property type="entry name" value="Protein kinase-like (PK-like)"/>
    <property type="match status" value="2"/>
</dbReference>
<dbReference type="PANTHER" id="PTHR27003:SF467">
    <property type="entry name" value="PROTEIN KINASE DOMAIN-CONTAINING PROTEIN"/>
    <property type="match status" value="1"/>
</dbReference>
<dbReference type="InterPro" id="IPR045272">
    <property type="entry name" value="ANXUR1/2-like"/>
</dbReference>
<keyword evidence="17" id="KW-1185">Reference proteome</keyword>
<sequence length="1188" mass="134146">MYVSGSSNTLMRLFFFYCILILFAINVLATYSPLESIAISCGSSGNSTAEDGRVWIGDFGFGSFLQLQINGKSSNSKVIHQIASLHSVPYRTARVSRHEFSYVFTVRPGQKFIRLHFYQDSYKGFKGSKALFTVKAGAYTLLSNCTFDILGAEHIVKEFCVNIDDGQTLTITFSPAQKVRRSDDFYAFVNGIEVLSMPTGLYFTPEGELGAHVVGQKYRFYIDNSTALELVQRLNIGGASVLPADDPRMFRRWDDDSNYLLETGAAPVNSSITVTPTYIAPIQVYQTARIIYVKNINNLSWKIPVDIGFRYLVRLHLSEFQLSGNMNFSILINNQMAEDNANVFQWGGTSGVAVYREYIVMMEGDKMMGKRDLTITFQPKFESNIKQFLCPLNGFEVFKLSNPDNNLAGRGPVSKLQSSTSSPQEKKTKSIYRTNSIANVLTVILVLSNVAVYYLRRPSDSNSGSRNIRLSSMEHLCRRFSIDEIRSSTNNFDPQFHIGSGGYGRVYKGIIDGGAATVAIKRLKPESRQGETEFQTEIKMLSTVRHEHLVSLIGYCNDGQERVLIYQYMTRGTLADHLYKINRLRKSNSPLPWELRLKVSIGAARGLYYLHSRHRVIHRDVKSSNILLDENWVAKISDFGLSKMGPANDSFTHIRTNVKGTFGYLDPEYFLTRKLTRKSDVYAFGVVLFEVLSGRPAVDIGLEEEQHSLAGWARYCLREDKVDRLIDQNLTGQISPACLKVFVGIAGRCLHTQPQGRPAMADVVMGLELALALQQNPDPMELVGEEEDAGRIYSDRSDGIVSMDDISISPPKGESDRITNEDNLRSSTRNRGSDQKKLKLKTKDNSSNSNLTPKWWWDPFGILPRTPTKSKASPRPPQVVIHQFSLEEIQKATNNFHNSLIIGFVGSDNLYKGHIDDGQKAVAIRWSRATESRLCMAYELKSKKEIQMKSSPSHDHVTSLIGYCETESDMILVYNYMANGTLHDHLHEPFKDPLPWRRRLQICIGAAQGLSYIQTIIKQTMLHRVLTSTNIWLDENWIPKVSEWGLSRKRGNNRVPTIVRGNWGYLDSDYIRGEEITEKSYVYSFGLVLFEVLFADKESDRWLDEDQVSLAQWIKSCMRSNRSGCIDPFLVGRTSPDSLKIFIETAGRCLLDHGIDRPSMTDIVTRLEAALKEQEVAEGNKCTQLLRS</sequence>
<evidence type="ECO:0000256" key="10">
    <source>
        <dbReference type="ARBA" id="ARBA00023136"/>
    </source>
</evidence>
<evidence type="ECO:0000256" key="13">
    <source>
        <dbReference type="SAM" id="MobiDB-lite"/>
    </source>
</evidence>
<evidence type="ECO:0000313" key="16">
    <source>
        <dbReference type="EMBL" id="PIN11079.1"/>
    </source>
</evidence>
<reference evidence="17" key="1">
    <citation type="journal article" date="2018" name="Gigascience">
        <title>Genome assembly of the Pink Ipe (Handroanthus impetiginosus, Bignoniaceae), a highly valued, ecologically keystone Neotropical timber forest tree.</title>
        <authorList>
            <person name="Silva-Junior O.B."/>
            <person name="Grattapaglia D."/>
            <person name="Novaes E."/>
            <person name="Collevatti R.G."/>
        </authorList>
    </citation>
    <scope>NUCLEOTIDE SEQUENCE [LARGE SCALE GENOMIC DNA]</scope>
    <source>
        <strain evidence="17">cv. UFG-1</strain>
    </source>
</reference>
<dbReference type="PROSITE" id="PS00107">
    <property type="entry name" value="PROTEIN_KINASE_ATP"/>
    <property type="match status" value="1"/>
</dbReference>
<dbReference type="GO" id="GO:0004714">
    <property type="term" value="F:transmembrane receptor protein tyrosine kinase activity"/>
    <property type="evidence" value="ECO:0007669"/>
    <property type="project" value="InterPro"/>
</dbReference>
<evidence type="ECO:0000256" key="4">
    <source>
        <dbReference type="ARBA" id="ARBA00022692"/>
    </source>
</evidence>
<evidence type="ECO:0000256" key="2">
    <source>
        <dbReference type="ARBA" id="ARBA00022527"/>
    </source>
</evidence>
<feature type="compositionally biased region" description="Basic and acidic residues" evidence="13">
    <location>
        <begin position="831"/>
        <end position="844"/>
    </location>
</feature>
<dbReference type="FunFam" id="3.30.200.20:FF:000039">
    <property type="entry name" value="receptor-like protein kinase FERONIA"/>
    <property type="match status" value="1"/>
</dbReference>
<evidence type="ECO:0000256" key="1">
    <source>
        <dbReference type="ARBA" id="ARBA00004479"/>
    </source>
</evidence>
<keyword evidence="2 16" id="KW-0723">Serine/threonine-protein kinase</keyword>
<evidence type="ECO:0000256" key="9">
    <source>
        <dbReference type="ARBA" id="ARBA00022989"/>
    </source>
</evidence>
<dbReference type="FunFam" id="2.60.120.430:FF:000003">
    <property type="entry name" value="FERONIA receptor-like kinase"/>
    <property type="match status" value="1"/>
</dbReference>
<dbReference type="Gene3D" id="3.30.200.20">
    <property type="entry name" value="Phosphorylase Kinase, domain 1"/>
    <property type="match status" value="2"/>
</dbReference>
<proteinExistence type="predicted"/>
<comment type="subcellular location">
    <subcellularLocation>
        <location evidence="1">Membrane</location>
        <topology evidence="1">Single-pass type I membrane protein</topology>
    </subcellularLocation>
</comment>
<evidence type="ECO:0000256" key="5">
    <source>
        <dbReference type="ARBA" id="ARBA00022729"/>
    </source>
</evidence>
<dbReference type="CDD" id="cd14066">
    <property type="entry name" value="STKc_IRAK"/>
    <property type="match status" value="1"/>
</dbReference>
<dbReference type="Pfam" id="PF07714">
    <property type="entry name" value="PK_Tyr_Ser-Thr"/>
    <property type="match status" value="2"/>
</dbReference>
<keyword evidence="6 12" id="KW-0547">Nucleotide-binding</keyword>
<dbReference type="Gene3D" id="1.10.510.10">
    <property type="entry name" value="Transferase(Phosphotransferase) domain 1"/>
    <property type="match status" value="2"/>
</dbReference>
<dbReference type="STRING" id="429701.A0A2G9H0M5"/>
<dbReference type="FunFam" id="2.60.120.430:FF:000007">
    <property type="entry name" value="FERONIA receptor-like kinase"/>
    <property type="match status" value="1"/>
</dbReference>
<dbReference type="PROSITE" id="PS50011">
    <property type="entry name" value="PROTEIN_KINASE_DOM"/>
    <property type="match status" value="2"/>
</dbReference>
<dbReference type="GO" id="GO:0005524">
    <property type="term" value="F:ATP binding"/>
    <property type="evidence" value="ECO:0007669"/>
    <property type="project" value="UniProtKB-UniRule"/>
</dbReference>
<evidence type="ECO:0000259" key="15">
    <source>
        <dbReference type="PROSITE" id="PS50011"/>
    </source>
</evidence>